<dbReference type="InterPro" id="IPR036179">
    <property type="entry name" value="Ig-like_dom_sf"/>
</dbReference>
<keyword evidence="15 19" id="KW-0472">Membrane</keyword>
<dbReference type="EMBL" id="OR540300">
    <property type="protein sequence ID" value="WOL23362.1"/>
    <property type="molecule type" value="Genomic_DNA"/>
</dbReference>
<organism evidence="22">
    <name type="scientific">Anatid alphaherpesvirus 2</name>
    <dbReference type="NCBI Taxonomy" id="3080522"/>
    <lineage>
        <taxon>Viruses</taxon>
        <taxon>Duplodnaviria</taxon>
        <taxon>Heunggongvirae</taxon>
        <taxon>Peploviricota</taxon>
        <taxon>Herviviricetes</taxon>
        <taxon>Herpesvirales</taxon>
        <taxon>Orthoherpesviridae</taxon>
        <taxon>Alphaherpesvirinae</taxon>
    </lineage>
</organism>
<feature type="region of interest" description="Disordered" evidence="18">
    <location>
        <begin position="452"/>
        <end position="480"/>
    </location>
</feature>
<evidence type="ECO:0000259" key="21">
    <source>
        <dbReference type="Pfam" id="PF20418"/>
    </source>
</evidence>
<dbReference type="InterPro" id="IPR003404">
    <property type="entry name" value="Herpes_glycopE_Fc"/>
</dbReference>
<keyword evidence="9" id="KW-1040">Host Golgi apparatus</keyword>
<evidence type="ECO:0000256" key="7">
    <source>
        <dbReference type="ARBA" id="ARBA00022511"/>
    </source>
</evidence>
<dbReference type="GO" id="GO:0044156">
    <property type="term" value="C:host cell junction"/>
    <property type="evidence" value="ECO:0007669"/>
    <property type="project" value="UniProtKB-SubCell"/>
</dbReference>
<evidence type="ECO:0000256" key="18">
    <source>
        <dbReference type="SAM" id="MobiDB-lite"/>
    </source>
</evidence>
<dbReference type="SUPFAM" id="SSF48726">
    <property type="entry name" value="Immunoglobulin"/>
    <property type="match status" value="1"/>
</dbReference>
<evidence type="ECO:0000256" key="9">
    <source>
        <dbReference type="ARBA" id="ARBA00022812"/>
    </source>
</evidence>
<evidence type="ECO:0000256" key="11">
    <source>
        <dbReference type="ARBA" id="ARBA00022870"/>
    </source>
</evidence>
<evidence type="ECO:0000256" key="3">
    <source>
        <dbReference type="ARBA" id="ARBA00004402"/>
    </source>
</evidence>
<evidence type="ECO:0000256" key="5">
    <source>
        <dbReference type="ARBA" id="ARBA00008101"/>
    </source>
</evidence>
<dbReference type="Pfam" id="PF02480">
    <property type="entry name" value="Herpes_gE"/>
    <property type="match status" value="1"/>
</dbReference>
<keyword evidence="10" id="KW-0946">Virion</keyword>
<keyword evidence="13 19" id="KW-1133">Transmembrane helix</keyword>
<dbReference type="GO" id="GO:0044177">
    <property type="term" value="C:host cell Golgi apparatus"/>
    <property type="evidence" value="ECO:0007669"/>
    <property type="project" value="UniProtKB-SubCell"/>
</dbReference>
<dbReference type="Pfam" id="PF20418">
    <property type="entry name" value="Herpes_gE_N"/>
    <property type="match status" value="1"/>
</dbReference>
<keyword evidence="8 19" id="KW-0812">Transmembrane</keyword>
<dbReference type="InterPro" id="IPR013783">
    <property type="entry name" value="Ig-like_fold"/>
</dbReference>
<feature type="domain" description="Envelope glycoprotein E N-terminal" evidence="21">
    <location>
        <begin position="47"/>
        <end position="167"/>
    </location>
</feature>
<name>A0AAU0K726_9ALPH</name>
<comment type="subcellular location">
    <subcellularLocation>
        <location evidence="1">Host Golgi apparatus</location>
    </subcellularLocation>
    <subcellularLocation>
        <location evidence="2">Host cell junction</location>
    </subcellularLocation>
    <subcellularLocation>
        <location evidence="3">Host cell membrane</location>
        <topology evidence="3">Single-pass type I membrane protein</topology>
    </subcellularLocation>
    <subcellularLocation>
        <location evidence="4">Virion membrane</location>
        <topology evidence="4">Single-pass type I membrane protein</topology>
    </subcellularLocation>
</comment>
<evidence type="ECO:0000259" key="20">
    <source>
        <dbReference type="Pfam" id="PF02480"/>
    </source>
</evidence>
<dbReference type="InterPro" id="IPR046463">
    <property type="entry name" value="Herpes_gE_N"/>
</dbReference>
<evidence type="ECO:0000256" key="2">
    <source>
        <dbReference type="ARBA" id="ARBA00004315"/>
    </source>
</evidence>
<evidence type="ECO:0000256" key="1">
    <source>
        <dbReference type="ARBA" id="ARBA00004136"/>
    </source>
</evidence>
<accession>A0AAU0K726</accession>
<dbReference type="Gene3D" id="2.60.40.10">
    <property type="entry name" value="Immunoglobulins"/>
    <property type="match status" value="1"/>
</dbReference>
<evidence type="ECO:0000313" key="22">
    <source>
        <dbReference type="EMBL" id="WOL23362.1"/>
    </source>
</evidence>
<evidence type="ECO:0000256" key="15">
    <source>
        <dbReference type="ARBA" id="ARBA00023136"/>
    </source>
</evidence>
<keyword evidence="7" id="KW-1032">Host cell membrane</keyword>
<keyword evidence="12" id="KW-0261">Viral envelope protein</keyword>
<feature type="compositionally biased region" description="Low complexity" evidence="18">
    <location>
        <begin position="369"/>
        <end position="378"/>
    </location>
</feature>
<evidence type="ECO:0000256" key="16">
    <source>
        <dbReference type="ARBA" id="ARBA00023180"/>
    </source>
</evidence>
<keyword evidence="14" id="KW-1031">Host cell junction</keyword>
<evidence type="ECO:0000256" key="8">
    <source>
        <dbReference type="ARBA" id="ARBA00022692"/>
    </source>
</evidence>
<reference evidence="22" key="1">
    <citation type="submission" date="2024-06" db="EMBL/GenBank/DDBJ databases">
        <title>Multidecadal high mortality disease events in Australian domestic geese associated with an alphaherpesvirus, designated Anatid alphaherpesvirus 2.</title>
        <authorList>
            <person name="Kelly-Bosma M."/>
            <person name="Neave M.J."/>
        </authorList>
    </citation>
    <scope>NUCLEOTIDE SEQUENCE</scope>
    <source>
        <strain evidence="22">ACDP 22-00165</strain>
    </source>
</reference>
<evidence type="ECO:0000256" key="14">
    <source>
        <dbReference type="ARBA" id="ARBA00023081"/>
    </source>
</evidence>
<evidence type="ECO:0000256" key="10">
    <source>
        <dbReference type="ARBA" id="ARBA00022844"/>
    </source>
</evidence>
<comment type="function">
    <text evidence="17">In epithelial cells, the heterodimer gE/gI is required for the cell-to-cell spread of the virus, by sorting nascent virions to cell junctions. Once the virus reaches the cell junctions, virus particles can spread to adjacent cells extremely rapidly through interactions with cellular receptors that accumulate at these junctions. Implicated in basolateral spread in polarized cells. In neuronal cells, gE/gI is essential for the anterograde spread of the infection throughout the host nervous system. Together with US9, the heterodimer gE/gI is involved in the sorting and transport of viral structural components toward axon tips.</text>
</comment>
<evidence type="ECO:0000256" key="17">
    <source>
        <dbReference type="ARBA" id="ARBA00025134"/>
    </source>
</evidence>
<feature type="compositionally biased region" description="Acidic residues" evidence="18">
    <location>
        <begin position="463"/>
        <end position="479"/>
    </location>
</feature>
<keyword evidence="11" id="KW-1043">Host membrane</keyword>
<evidence type="ECO:0000256" key="6">
    <source>
        <dbReference type="ARBA" id="ARBA00013988"/>
    </source>
</evidence>
<dbReference type="GO" id="GO:0055036">
    <property type="term" value="C:virion membrane"/>
    <property type="evidence" value="ECO:0007669"/>
    <property type="project" value="UniProtKB-SubCell"/>
</dbReference>
<proteinExistence type="inferred from homology"/>
<feature type="domain" description="Envelope glycoprotein E Fc-binding" evidence="20">
    <location>
        <begin position="195"/>
        <end position="364"/>
    </location>
</feature>
<evidence type="ECO:0000256" key="19">
    <source>
        <dbReference type="SAM" id="Phobius"/>
    </source>
</evidence>
<evidence type="ECO:0000256" key="13">
    <source>
        <dbReference type="ARBA" id="ARBA00022989"/>
    </source>
</evidence>
<dbReference type="PROSITE" id="PS51257">
    <property type="entry name" value="PROKAR_LIPOPROTEIN"/>
    <property type="match status" value="1"/>
</dbReference>
<protein>
    <recommendedName>
        <fullName evidence="6">Envelope glycoprotein E</fullName>
    </recommendedName>
</protein>
<keyword evidence="16" id="KW-0325">Glycoprotein</keyword>
<evidence type="ECO:0000256" key="4">
    <source>
        <dbReference type="ARBA" id="ARBA00004563"/>
    </source>
</evidence>
<feature type="region of interest" description="Disordered" evidence="18">
    <location>
        <begin position="493"/>
        <end position="517"/>
    </location>
</feature>
<dbReference type="GO" id="GO:0019031">
    <property type="term" value="C:viral envelope"/>
    <property type="evidence" value="ECO:0007669"/>
    <property type="project" value="UniProtKB-KW"/>
</dbReference>
<comment type="similarity">
    <text evidence="5">Belongs to the alphaherpesvirinae glycoprotein E family.</text>
</comment>
<sequence length="517" mass="56351">MAGKILTVLPILLVITACEATASIKRVSVKEGSLTTLSLPRYPPVDDGAAYTETWSWFPATCDDARIGFICVSTTLCFTDLMFGKSCTVGTYDEEPMATVRFTVSRGGLIPTESMFFTTAFNVGVTVTESESSITIMNATRSIAGTYMRYSRNDSDVSSVDAISITVVPSDVHPDPIKPAPTRSPVTPPPHVPEITFSNYKSMLFHVNENVYTSVTVSSSGLPPVYDLEFAWTHLPYSHECHAVRIHEPCIFHPTEPECENPSGNLNCVYASTRAIHTIASRTYRNCSGKWSDCASTTVVSPAYDRVNVTDGGAPGLVLTHAQESDSGLYVLTAELGGRTIAWTYVYISTISSYCSVLEDSHKPDLKAPDAAPEPAEPNGDDDQDGNGDHPHRPSAPLTNMTIVWITVSVAAFAVIMAICICIIRLCVRRRRRAKVVTNAYAFYESLPRAEPYDDTSANETADFSESESSSDEDDEEACDSNRSGYKVWFEGGSREDCQVGPDYSGVMSRVGSLNRQ</sequence>
<feature type="transmembrane region" description="Helical" evidence="19">
    <location>
        <begin position="403"/>
        <end position="428"/>
    </location>
</feature>
<feature type="region of interest" description="Disordered" evidence="18">
    <location>
        <begin position="365"/>
        <end position="395"/>
    </location>
</feature>
<evidence type="ECO:0000256" key="12">
    <source>
        <dbReference type="ARBA" id="ARBA00022879"/>
    </source>
</evidence>